<proteinExistence type="predicted"/>
<evidence type="ECO:0000256" key="2">
    <source>
        <dbReference type="ARBA" id="ARBA00022692"/>
    </source>
</evidence>
<feature type="transmembrane region" description="Helical" evidence="5">
    <location>
        <begin position="80"/>
        <end position="102"/>
    </location>
</feature>
<dbReference type="EMBL" id="JBHSIV010000021">
    <property type="protein sequence ID" value="MFC5064257.1"/>
    <property type="molecule type" value="Genomic_DNA"/>
</dbReference>
<evidence type="ECO:0000256" key="5">
    <source>
        <dbReference type="SAM" id="Phobius"/>
    </source>
</evidence>
<keyword evidence="3 5" id="KW-1133">Transmembrane helix</keyword>
<reference evidence="7" key="1">
    <citation type="journal article" date="2019" name="Int. J. Syst. Evol. Microbiol.">
        <title>The Global Catalogue of Microorganisms (GCM) 10K type strain sequencing project: providing services to taxonomists for standard genome sequencing and annotation.</title>
        <authorList>
            <consortium name="The Broad Institute Genomics Platform"/>
            <consortium name="The Broad Institute Genome Sequencing Center for Infectious Disease"/>
            <person name="Wu L."/>
            <person name="Ma J."/>
        </authorList>
    </citation>
    <scope>NUCLEOTIDE SEQUENCE [LARGE SCALE GENOMIC DNA]</scope>
    <source>
        <strain evidence="7">CGMCC 4.7093</strain>
    </source>
</reference>
<sequence>MITTERASRTPSRTAAAAASVCRVLVSVFLVFVAVSKLLRLPFMVDTTVNRMGFPVSVMPVIGTVLLVCLALYLVPRTEILGAVALSGVVGGAVAVHLRIGAPLLPDYLVVLGFGVLVWLPLYLRNDLVRRIVRDGR</sequence>
<keyword evidence="7" id="KW-1185">Reference proteome</keyword>
<comment type="subcellular location">
    <subcellularLocation>
        <location evidence="1">Membrane</location>
        <topology evidence="1">Multi-pass membrane protein</topology>
    </subcellularLocation>
</comment>
<gene>
    <name evidence="6" type="ORF">ACFPBZ_18685</name>
</gene>
<name>A0ABV9YRI5_9PSEU</name>
<organism evidence="6 7">
    <name type="scientific">Actinomycetospora atypica</name>
    <dbReference type="NCBI Taxonomy" id="1290095"/>
    <lineage>
        <taxon>Bacteria</taxon>
        <taxon>Bacillati</taxon>
        <taxon>Actinomycetota</taxon>
        <taxon>Actinomycetes</taxon>
        <taxon>Pseudonocardiales</taxon>
        <taxon>Pseudonocardiaceae</taxon>
        <taxon>Actinomycetospora</taxon>
    </lineage>
</organism>
<feature type="transmembrane region" description="Helical" evidence="5">
    <location>
        <begin position="52"/>
        <end position="73"/>
    </location>
</feature>
<protein>
    <submittedName>
        <fullName evidence="6">DoxX family protein</fullName>
    </submittedName>
</protein>
<accession>A0ABV9YRI5</accession>
<evidence type="ECO:0000256" key="1">
    <source>
        <dbReference type="ARBA" id="ARBA00004141"/>
    </source>
</evidence>
<evidence type="ECO:0000256" key="3">
    <source>
        <dbReference type="ARBA" id="ARBA00022989"/>
    </source>
</evidence>
<dbReference type="Pfam" id="PF13564">
    <property type="entry name" value="DoxX_2"/>
    <property type="match status" value="1"/>
</dbReference>
<dbReference type="Proteomes" id="UP001595947">
    <property type="component" value="Unassembled WGS sequence"/>
</dbReference>
<keyword evidence="2 5" id="KW-0812">Transmembrane</keyword>
<evidence type="ECO:0000313" key="6">
    <source>
        <dbReference type="EMBL" id="MFC5064257.1"/>
    </source>
</evidence>
<evidence type="ECO:0000313" key="7">
    <source>
        <dbReference type="Proteomes" id="UP001595947"/>
    </source>
</evidence>
<keyword evidence="4 5" id="KW-0472">Membrane</keyword>
<dbReference type="InterPro" id="IPR032808">
    <property type="entry name" value="DoxX"/>
</dbReference>
<feature type="transmembrane region" description="Helical" evidence="5">
    <location>
        <begin position="108"/>
        <end position="124"/>
    </location>
</feature>
<comment type="caution">
    <text evidence="6">The sequence shown here is derived from an EMBL/GenBank/DDBJ whole genome shotgun (WGS) entry which is preliminary data.</text>
</comment>
<dbReference type="RefSeq" id="WP_378037605.1">
    <property type="nucleotide sequence ID" value="NZ_JBHSIV010000021.1"/>
</dbReference>
<evidence type="ECO:0000256" key="4">
    <source>
        <dbReference type="ARBA" id="ARBA00023136"/>
    </source>
</evidence>
<feature type="transmembrane region" description="Helical" evidence="5">
    <location>
        <begin position="21"/>
        <end position="40"/>
    </location>
</feature>